<reference evidence="4 5" key="1">
    <citation type="submission" date="2023-02" db="EMBL/GenBank/DDBJ databases">
        <title>Genome sequence of Mucilaginibacter jinjuensis strain KACC 16571.</title>
        <authorList>
            <person name="Kim S."/>
            <person name="Heo J."/>
            <person name="Kwon S.-W."/>
        </authorList>
    </citation>
    <scope>NUCLEOTIDE SEQUENCE [LARGE SCALE GENOMIC DNA]</scope>
    <source>
        <strain evidence="4 5">KACC 16571</strain>
    </source>
</reference>
<evidence type="ECO:0000256" key="2">
    <source>
        <dbReference type="SAM" id="SignalP"/>
    </source>
</evidence>
<feature type="transmembrane region" description="Helical" evidence="1">
    <location>
        <begin position="329"/>
        <end position="351"/>
    </location>
</feature>
<dbReference type="InterPro" id="IPR011990">
    <property type="entry name" value="TPR-like_helical_dom_sf"/>
</dbReference>
<keyword evidence="1" id="KW-0472">Membrane</keyword>
<organism evidence="4 5">
    <name type="scientific">Mucilaginibacter jinjuensis</name>
    <dbReference type="NCBI Taxonomy" id="1176721"/>
    <lineage>
        <taxon>Bacteria</taxon>
        <taxon>Pseudomonadati</taxon>
        <taxon>Bacteroidota</taxon>
        <taxon>Sphingobacteriia</taxon>
        <taxon>Sphingobacteriales</taxon>
        <taxon>Sphingobacteriaceae</taxon>
        <taxon>Mucilaginibacter</taxon>
    </lineage>
</organism>
<feature type="signal peptide" evidence="2">
    <location>
        <begin position="1"/>
        <end position="19"/>
    </location>
</feature>
<dbReference type="Gene3D" id="1.25.40.10">
    <property type="entry name" value="Tetratricopeptide repeat domain"/>
    <property type="match status" value="1"/>
</dbReference>
<evidence type="ECO:0000313" key="4">
    <source>
        <dbReference type="EMBL" id="WCT11856.1"/>
    </source>
</evidence>
<keyword evidence="1" id="KW-0812">Transmembrane</keyword>
<dbReference type="SUPFAM" id="SSF48452">
    <property type="entry name" value="TPR-like"/>
    <property type="match status" value="2"/>
</dbReference>
<evidence type="ECO:0000256" key="1">
    <source>
        <dbReference type="SAM" id="Phobius"/>
    </source>
</evidence>
<gene>
    <name evidence="4" type="ORF">PQO05_24290</name>
</gene>
<dbReference type="Pfam" id="PF19904">
    <property type="entry name" value="DUF6377"/>
    <property type="match status" value="1"/>
</dbReference>
<dbReference type="EMBL" id="CP117167">
    <property type="protein sequence ID" value="WCT11856.1"/>
    <property type="molecule type" value="Genomic_DNA"/>
</dbReference>
<accession>A0ABY7T7N5</accession>
<feature type="domain" description="DUF6377" evidence="3">
    <location>
        <begin position="257"/>
        <end position="496"/>
    </location>
</feature>
<feature type="chain" id="PRO_5045426423" evidence="2">
    <location>
        <begin position="20"/>
        <end position="533"/>
    </location>
</feature>
<evidence type="ECO:0000313" key="5">
    <source>
        <dbReference type="Proteomes" id="UP001216139"/>
    </source>
</evidence>
<sequence length="533" mass="61676">MKYLILNLSLLFIGYFAFAAQPHEQEIASLKTVLNDKANYDIQKIKKIDNLKAQLDKDEQISLAQQYNIYLNLYNEYKTFKYDRAFHYAHQLQRVGEQLKDPAKIAYGKIKLGFILLSSGMFKETFDTLNTVKVKLLPDSVKKEYYFLTARTYYDLADFDKDDYYTRIYNKRAATYIDSALQLCPKQSFEYIYYDGLRYLKGGDLKKAVSNLQYLINNQKLSYHQYAVTASTLSDIYIQHNNPDSAVTLLIKAAIADIKSSTKEAAAMLNLAQLLDKKGNTQDAYLFIKQAMDDAVYYGARQRKVQVSAILPVVAGARILYEQEQKRALIFYASLLTILSATIIIFAIIIYKQLKRIKAADKLVVEANTNLLHTIDKLNEAEKIKEEYIGYYLNIISDYMNKLEKFKCSIEQRLTTKRFDDIKILVGNINLKKEREELFINFDKAFLKLFPNFVHEFNALFPPEHQTHLLPNQLLNTDLRIFALIRLGINDTDKVARILEYSLSTIYNYRTRIKNKSNDPDGFEAAIMGIKAI</sequence>
<dbReference type="Proteomes" id="UP001216139">
    <property type="component" value="Chromosome"/>
</dbReference>
<dbReference type="InterPro" id="IPR045957">
    <property type="entry name" value="DUF6377"/>
</dbReference>
<keyword evidence="5" id="KW-1185">Reference proteome</keyword>
<protein>
    <submittedName>
        <fullName evidence="4">DUF6377 domain-containing protein</fullName>
    </submittedName>
</protein>
<evidence type="ECO:0000259" key="3">
    <source>
        <dbReference type="Pfam" id="PF19904"/>
    </source>
</evidence>
<dbReference type="RefSeq" id="WP_273630048.1">
    <property type="nucleotide sequence ID" value="NZ_CP117167.1"/>
</dbReference>
<name>A0ABY7T7N5_9SPHI</name>
<keyword evidence="1" id="KW-1133">Transmembrane helix</keyword>
<proteinExistence type="predicted"/>
<keyword evidence="2" id="KW-0732">Signal</keyword>